<dbReference type="Pfam" id="PF09851">
    <property type="entry name" value="SHOCT"/>
    <property type="match status" value="1"/>
</dbReference>
<gene>
    <name evidence="3" type="ORF">COV01_03260</name>
</gene>
<evidence type="ECO:0000256" key="1">
    <source>
        <dbReference type="SAM" id="Phobius"/>
    </source>
</evidence>
<sequence length="70" mass="8536">MMYYYNEFFFGPLFMFVFWALIIWGIVSFVKYFSHAPKPGHDHTNTILKERYAKGEITREQFETMKKDLQ</sequence>
<dbReference type="Proteomes" id="UP000228700">
    <property type="component" value="Unassembled WGS sequence"/>
</dbReference>
<evidence type="ECO:0000259" key="2">
    <source>
        <dbReference type="Pfam" id="PF09851"/>
    </source>
</evidence>
<protein>
    <recommendedName>
        <fullName evidence="2">SHOCT domain-containing protein</fullName>
    </recommendedName>
</protein>
<feature type="transmembrane region" description="Helical" evidence="1">
    <location>
        <begin position="12"/>
        <end position="33"/>
    </location>
</feature>
<accession>A0A2M8LC06</accession>
<evidence type="ECO:0000313" key="3">
    <source>
        <dbReference type="EMBL" id="PJE74091.1"/>
    </source>
</evidence>
<comment type="caution">
    <text evidence="3">The sequence shown here is derived from an EMBL/GenBank/DDBJ whole genome shotgun (WGS) entry which is preliminary data.</text>
</comment>
<reference evidence="4" key="1">
    <citation type="submission" date="2017-09" db="EMBL/GenBank/DDBJ databases">
        <title>Depth-based differentiation of microbial function through sediment-hosted aquifers and enrichment of novel symbionts in the deep terrestrial subsurface.</title>
        <authorList>
            <person name="Probst A.J."/>
            <person name="Ladd B."/>
            <person name="Jarett J.K."/>
            <person name="Geller-Mcgrath D.E."/>
            <person name="Sieber C.M.K."/>
            <person name="Emerson J.B."/>
            <person name="Anantharaman K."/>
            <person name="Thomas B.C."/>
            <person name="Malmstrom R."/>
            <person name="Stieglmeier M."/>
            <person name="Klingl A."/>
            <person name="Woyke T."/>
            <person name="Ryan C.M."/>
            <person name="Banfield J.F."/>
        </authorList>
    </citation>
    <scope>NUCLEOTIDE SEQUENCE [LARGE SCALE GENOMIC DNA]</scope>
</reference>
<keyword evidence="1" id="KW-0812">Transmembrane</keyword>
<dbReference type="AlphaFoldDB" id="A0A2M8LC06"/>
<dbReference type="InterPro" id="IPR018649">
    <property type="entry name" value="SHOCT"/>
</dbReference>
<evidence type="ECO:0000313" key="4">
    <source>
        <dbReference type="Proteomes" id="UP000228700"/>
    </source>
</evidence>
<keyword evidence="1" id="KW-1133">Transmembrane helix</keyword>
<proteinExistence type="predicted"/>
<name>A0A2M8LC06_9BACT</name>
<keyword evidence="1" id="KW-0472">Membrane</keyword>
<organism evidence="3 4">
    <name type="scientific">Candidatus Taylorbacteria bacterium CG10_big_fil_rev_8_21_14_0_10_41_48</name>
    <dbReference type="NCBI Taxonomy" id="1975024"/>
    <lineage>
        <taxon>Bacteria</taxon>
        <taxon>Candidatus Tayloriibacteriota</taxon>
    </lineage>
</organism>
<feature type="domain" description="SHOCT" evidence="2">
    <location>
        <begin position="47"/>
        <end position="69"/>
    </location>
</feature>
<dbReference type="EMBL" id="PFEQ01000013">
    <property type="protein sequence ID" value="PJE74091.1"/>
    <property type="molecule type" value="Genomic_DNA"/>
</dbReference>